<feature type="transmembrane region" description="Helical" evidence="1">
    <location>
        <begin position="196"/>
        <end position="222"/>
    </location>
</feature>
<keyword evidence="1" id="KW-0812">Transmembrane</keyword>
<feature type="transmembrane region" description="Helical" evidence="1">
    <location>
        <begin position="101"/>
        <end position="123"/>
    </location>
</feature>
<evidence type="ECO:0000313" key="2">
    <source>
        <dbReference type="EMBL" id="MFD1641850.1"/>
    </source>
</evidence>
<dbReference type="RefSeq" id="WP_256395768.1">
    <property type="nucleotide sequence ID" value="NZ_JANHDJ010000002.1"/>
</dbReference>
<dbReference type="AlphaFoldDB" id="A0ABD6D6I9"/>
<evidence type="ECO:0000256" key="1">
    <source>
        <dbReference type="SAM" id="Phobius"/>
    </source>
</evidence>
<gene>
    <name evidence="2" type="ORF">ACFSBW_08185</name>
</gene>
<dbReference type="EMBL" id="JBHUDM010000002">
    <property type="protein sequence ID" value="MFD1641850.1"/>
    <property type="molecule type" value="Genomic_DNA"/>
</dbReference>
<protein>
    <submittedName>
        <fullName evidence="2">DUF1405 domain-containing protein</fullName>
    </submittedName>
</protein>
<accession>A0ABD6D6I9</accession>
<dbReference type="Proteomes" id="UP001597052">
    <property type="component" value="Unassembled WGS sequence"/>
</dbReference>
<organism evidence="2 3">
    <name type="scientific">Halohasta litorea</name>
    <dbReference type="NCBI Taxonomy" id="869891"/>
    <lineage>
        <taxon>Archaea</taxon>
        <taxon>Methanobacteriati</taxon>
        <taxon>Methanobacteriota</taxon>
        <taxon>Stenosarchaea group</taxon>
        <taxon>Halobacteria</taxon>
        <taxon>Halobacteriales</taxon>
        <taxon>Haloferacaceae</taxon>
        <taxon>Halohasta</taxon>
    </lineage>
</organism>
<proteinExistence type="predicted"/>
<keyword evidence="1" id="KW-0472">Membrane</keyword>
<keyword evidence="1" id="KW-1133">Transmembrane helix</keyword>
<sequence>MVRRLDRDGRSLPTRDELPGWLAPVPERVETLGLRLVWLVVAINLAGTAFGFWYYSAQFARTPPEMWAFVPDSPMATLFIAGAFALWAVDRSNDTLTALAFFGNIKLGLWTPWVLVVFADAFLEFTAPAMYAFLLVSHLAMVVQALVLHRITDFPLSAVGVATLWYTIDLTVDYFIPVVGEPHHTTIPLADGTPIAAGATAFDLAAWGAVVLTIIPLFWAFATRVKKGDRQRLGGESER</sequence>
<dbReference type="InterPro" id="IPR009845">
    <property type="entry name" value="DUF1405"/>
</dbReference>
<reference evidence="2 3" key="1">
    <citation type="journal article" date="2019" name="Int. J. Syst. Evol. Microbiol.">
        <title>The Global Catalogue of Microorganisms (GCM) 10K type strain sequencing project: providing services to taxonomists for standard genome sequencing and annotation.</title>
        <authorList>
            <consortium name="The Broad Institute Genomics Platform"/>
            <consortium name="The Broad Institute Genome Sequencing Center for Infectious Disease"/>
            <person name="Wu L."/>
            <person name="Ma J."/>
        </authorList>
    </citation>
    <scope>NUCLEOTIDE SEQUENCE [LARGE SCALE GENOMIC DNA]</scope>
    <source>
        <strain evidence="2 3">CGMCC 1.10593</strain>
    </source>
</reference>
<comment type="caution">
    <text evidence="2">The sequence shown here is derived from an EMBL/GenBank/DDBJ whole genome shotgun (WGS) entry which is preliminary data.</text>
</comment>
<feature type="transmembrane region" description="Helical" evidence="1">
    <location>
        <begin position="36"/>
        <end position="55"/>
    </location>
</feature>
<feature type="transmembrane region" description="Helical" evidence="1">
    <location>
        <begin position="154"/>
        <end position="176"/>
    </location>
</feature>
<dbReference type="PANTHER" id="PTHR40042:SF1">
    <property type="entry name" value="DUF1405 DOMAIN-CONTAINING PROTEIN"/>
    <property type="match status" value="1"/>
</dbReference>
<keyword evidence="3" id="KW-1185">Reference proteome</keyword>
<evidence type="ECO:0000313" key="3">
    <source>
        <dbReference type="Proteomes" id="UP001597052"/>
    </source>
</evidence>
<dbReference type="PANTHER" id="PTHR40042">
    <property type="entry name" value="HYPOTHETICAL MEMBRANE SPANNING PROTEIN"/>
    <property type="match status" value="1"/>
</dbReference>
<feature type="transmembrane region" description="Helical" evidence="1">
    <location>
        <begin position="129"/>
        <end position="147"/>
    </location>
</feature>
<dbReference type="Pfam" id="PF07187">
    <property type="entry name" value="DUF1405"/>
    <property type="match status" value="1"/>
</dbReference>
<name>A0ABD6D6I9_9EURY</name>
<feature type="transmembrane region" description="Helical" evidence="1">
    <location>
        <begin position="67"/>
        <end position="89"/>
    </location>
</feature>